<evidence type="ECO:0000313" key="3">
    <source>
        <dbReference type="Proteomes" id="UP001497382"/>
    </source>
</evidence>
<proteinExistence type="predicted"/>
<evidence type="ECO:0000313" key="2">
    <source>
        <dbReference type="EMBL" id="CAL1293040.1"/>
    </source>
</evidence>
<organism evidence="2 3">
    <name type="scientific">Larinioides sclopetarius</name>
    <dbReference type="NCBI Taxonomy" id="280406"/>
    <lineage>
        <taxon>Eukaryota</taxon>
        <taxon>Metazoa</taxon>
        <taxon>Ecdysozoa</taxon>
        <taxon>Arthropoda</taxon>
        <taxon>Chelicerata</taxon>
        <taxon>Arachnida</taxon>
        <taxon>Araneae</taxon>
        <taxon>Araneomorphae</taxon>
        <taxon>Entelegynae</taxon>
        <taxon>Araneoidea</taxon>
        <taxon>Araneidae</taxon>
        <taxon>Larinioides</taxon>
    </lineage>
</organism>
<comment type="caution">
    <text evidence="2">The sequence shown here is derived from an EMBL/GenBank/DDBJ whole genome shotgun (WGS) entry which is preliminary data.</text>
</comment>
<dbReference type="NCBIfam" id="TIGR02174">
    <property type="entry name" value="CXXU_selWTH"/>
    <property type="match status" value="1"/>
</dbReference>
<gene>
    <name evidence="2" type="ORF">LARSCL_LOCUS17973</name>
</gene>
<dbReference type="InterPro" id="IPR011893">
    <property type="entry name" value="Selenoprotein_Rdx-typ"/>
</dbReference>
<dbReference type="AlphaFoldDB" id="A0AAV2BBP6"/>
<dbReference type="Proteomes" id="UP001497382">
    <property type="component" value="Unassembled WGS sequence"/>
</dbReference>
<dbReference type="SUPFAM" id="SSF52833">
    <property type="entry name" value="Thioredoxin-like"/>
    <property type="match status" value="1"/>
</dbReference>
<feature type="non-terminal residue" evidence="2">
    <location>
        <position position="1"/>
    </location>
</feature>
<reference evidence="2 3" key="1">
    <citation type="submission" date="2024-04" db="EMBL/GenBank/DDBJ databases">
        <authorList>
            <person name="Rising A."/>
            <person name="Reimegard J."/>
            <person name="Sonavane S."/>
            <person name="Akerstrom W."/>
            <person name="Nylinder S."/>
            <person name="Hedman E."/>
            <person name="Kallberg Y."/>
        </authorList>
    </citation>
    <scope>NUCLEOTIDE SEQUENCE [LARGE SCALE GENOMIC DNA]</scope>
</reference>
<evidence type="ECO:0000256" key="1">
    <source>
        <dbReference type="ARBA" id="ARBA00023284"/>
    </source>
</evidence>
<accession>A0AAV2BBP6</accession>
<dbReference type="Pfam" id="PF10262">
    <property type="entry name" value="Rdx"/>
    <property type="match status" value="1"/>
</dbReference>
<dbReference type="EMBL" id="CAXIEN010000318">
    <property type="protein sequence ID" value="CAL1293040.1"/>
    <property type="molecule type" value="Genomic_DNA"/>
</dbReference>
<sequence length="86" mass="9559">VCEATNLASRNWSDRFFKPYRIPLLEEQLEESVTSFEVTINDVEVFSKLTVGKFPSIQEVVEIVKAASNGEEITTVTGTEGMCVIS</sequence>
<keyword evidence="3" id="KW-1185">Reference proteome</keyword>
<keyword evidence="1" id="KW-0676">Redox-active center</keyword>
<dbReference type="InterPro" id="IPR036249">
    <property type="entry name" value="Thioredoxin-like_sf"/>
</dbReference>
<protein>
    <submittedName>
        <fullName evidence="2">Uncharacterized protein</fullName>
    </submittedName>
</protein>
<dbReference type="Gene3D" id="3.40.30.10">
    <property type="entry name" value="Glutaredoxin"/>
    <property type="match status" value="1"/>
</dbReference>
<name>A0AAV2BBP6_9ARAC</name>